<sequence>MSNTRVLWRIAGTAGLLTTLVLAAGLVYGIKTVLYPRGETPESAAGTSTPAPDRQDKLQILALGDSLTRGVGDDDAEGYVGKVKKQLEDKTGKPVYVWNYAVSGATTTDMLTDIAKPTAQDYIAQADIILFTIGGNDLNRIATRIVGFNGASSPAPAASPAGNATSQAGGTSLPGDISFDYAALAKEFPGSITRLETIIDKLAAANPKAQIVYVGLYHPFAEFDPERQAAEWIGRWNNAAFVAANRHSNVTVVPTYDLFQNFGRSMLYTDLFHPNTAAYAEIAARVAQVIRTGG</sequence>
<evidence type="ECO:0000313" key="2">
    <source>
        <dbReference type="Proteomes" id="UP001631969"/>
    </source>
</evidence>
<comment type="caution">
    <text evidence="1">The sequence shown here is derived from an EMBL/GenBank/DDBJ whole genome shotgun (WGS) entry which is preliminary data.</text>
</comment>
<dbReference type="EMBL" id="JBJURJ010000001">
    <property type="protein sequence ID" value="MFM9326893.1"/>
    <property type="molecule type" value="Genomic_DNA"/>
</dbReference>
<gene>
    <name evidence="1" type="ORF">ACI1P1_01140</name>
</gene>
<dbReference type="Proteomes" id="UP001631969">
    <property type="component" value="Unassembled WGS sequence"/>
</dbReference>
<organism evidence="1 2">
    <name type="scientific">Paenibacillus mesotrionivorans</name>
    <dbReference type="NCBI Taxonomy" id="3160968"/>
    <lineage>
        <taxon>Bacteria</taxon>
        <taxon>Bacillati</taxon>
        <taxon>Bacillota</taxon>
        <taxon>Bacilli</taxon>
        <taxon>Bacillales</taxon>
        <taxon>Paenibacillaceae</taxon>
        <taxon>Paenibacillus</taxon>
    </lineage>
</organism>
<accession>A0ACC7NQL2</accession>
<name>A0ACC7NQL2_9BACL</name>
<reference evidence="1" key="1">
    <citation type="submission" date="2024-12" db="EMBL/GenBank/DDBJ databases">
        <authorList>
            <person name="Wu N."/>
        </authorList>
    </citation>
    <scope>NUCLEOTIDE SEQUENCE</scope>
    <source>
        <strain evidence="1">P15</strain>
    </source>
</reference>
<protein>
    <submittedName>
        <fullName evidence="1">GDSL-type esterase/lipase family protein</fullName>
    </submittedName>
</protein>
<keyword evidence="2" id="KW-1185">Reference proteome</keyword>
<evidence type="ECO:0000313" key="1">
    <source>
        <dbReference type="EMBL" id="MFM9326893.1"/>
    </source>
</evidence>
<proteinExistence type="predicted"/>